<name>A0A090ZXT8_PAEMA</name>
<comment type="caution">
    <text evidence="2">The sequence shown here is derived from an EMBL/GenBank/DDBJ whole genome shotgun (WGS) entry which is preliminary data.</text>
</comment>
<dbReference type="OrthoDB" id="287932at2"/>
<dbReference type="Proteomes" id="UP000029278">
    <property type="component" value="Unassembled WGS sequence"/>
</dbReference>
<proteinExistence type="predicted"/>
<keyword evidence="3" id="KW-1185">Reference proteome</keyword>
<dbReference type="Gene3D" id="3.30.70.100">
    <property type="match status" value="1"/>
</dbReference>
<dbReference type="PROSITE" id="PS51725">
    <property type="entry name" value="ABM"/>
    <property type="match status" value="1"/>
</dbReference>
<keyword evidence="2" id="KW-0503">Monooxygenase</keyword>
<dbReference type="PATRIC" id="fig|44252.3.peg.2723"/>
<dbReference type="STRING" id="44252.DJ90_5111"/>
<dbReference type="RefSeq" id="WP_036628137.1">
    <property type="nucleotide sequence ID" value="NZ_JAKOBR010000058.1"/>
</dbReference>
<dbReference type="Pfam" id="PF03992">
    <property type="entry name" value="ABM"/>
    <property type="match status" value="1"/>
</dbReference>
<dbReference type="InterPro" id="IPR011008">
    <property type="entry name" value="Dimeric_a/b-barrel"/>
</dbReference>
<dbReference type="InterPro" id="IPR050744">
    <property type="entry name" value="AI-2_Isomerase_LsrG"/>
</dbReference>
<dbReference type="PANTHER" id="PTHR33336">
    <property type="entry name" value="QUINOL MONOOXYGENASE YGIN-RELATED"/>
    <property type="match status" value="1"/>
</dbReference>
<keyword evidence="2" id="KW-0560">Oxidoreductase</keyword>
<dbReference type="GeneID" id="77007131"/>
<sequence>MIIIHAGFQVDPKKEASFLEEIAPLIQASRNEAGNISYRLYKDTEKEHAFTMIEVWEDSAAVDSHNSSEHFTSFVAKASQFLTEPLDIKVYSGQPLT</sequence>
<gene>
    <name evidence="2" type="ORF">DJ90_5111</name>
</gene>
<dbReference type="PANTHER" id="PTHR33336:SF3">
    <property type="entry name" value="ABM DOMAIN-CONTAINING PROTEIN"/>
    <property type="match status" value="1"/>
</dbReference>
<dbReference type="InterPro" id="IPR007138">
    <property type="entry name" value="ABM_dom"/>
</dbReference>
<dbReference type="EMBL" id="JMQA01000025">
    <property type="protein sequence ID" value="KFN08941.1"/>
    <property type="molecule type" value="Genomic_DNA"/>
</dbReference>
<dbReference type="HOGENOM" id="CLU_131496_11_0_9"/>
<organism evidence="2 3">
    <name type="scientific">Paenibacillus macerans</name>
    <name type="common">Bacillus macerans</name>
    <dbReference type="NCBI Taxonomy" id="44252"/>
    <lineage>
        <taxon>Bacteria</taxon>
        <taxon>Bacillati</taxon>
        <taxon>Bacillota</taxon>
        <taxon>Bacilli</taxon>
        <taxon>Bacillales</taxon>
        <taxon>Paenibacillaceae</taxon>
        <taxon>Paenibacillus</taxon>
    </lineage>
</organism>
<evidence type="ECO:0000313" key="3">
    <source>
        <dbReference type="Proteomes" id="UP000029278"/>
    </source>
</evidence>
<dbReference type="SUPFAM" id="SSF54909">
    <property type="entry name" value="Dimeric alpha+beta barrel"/>
    <property type="match status" value="1"/>
</dbReference>
<dbReference type="AlphaFoldDB" id="A0A090ZXT8"/>
<accession>A0A090ZXT8</accession>
<evidence type="ECO:0000313" key="2">
    <source>
        <dbReference type="EMBL" id="KFN08941.1"/>
    </source>
</evidence>
<protein>
    <submittedName>
        <fullName evidence="2">Putative monooxygenase ycnE</fullName>
    </submittedName>
</protein>
<evidence type="ECO:0000259" key="1">
    <source>
        <dbReference type="PROSITE" id="PS51725"/>
    </source>
</evidence>
<feature type="domain" description="ABM" evidence="1">
    <location>
        <begin position="2"/>
        <end position="91"/>
    </location>
</feature>
<dbReference type="GO" id="GO:0004497">
    <property type="term" value="F:monooxygenase activity"/>
    <property type="evidence" value="ECO:0007669"/>
    <property type="project" value="UniProtKB-KW"/>
</dbReference>
<reference evidence="2 3" key="1">
    <citation type="submission" date="2014-04" db="EMBL/GenBank/DDBJ databases">
        <authorList>
            <person name="Bishop-Lilly K.A."/>
            <person name="Broomall S.M."/>
            <person name="Chain P.S."/>
            <person name="Chertkov O."/>
            <person name="Coyne S.R."/>
            <person name="Daligault H.E."/>
            <person name="Davenport K.W."/>
            <person name="Erkkila T."/>
            <person name="Frey K.G."/>
            <person name="Gibbons H.S."/>
            <person name="Gu W."/>
            <person name="Jaissle J."/>
            <person name="Johnson S.L."/>
            <person name="Koroleva G.I."/>
            <person name="Ladner J.T."/>
            <person name="Lo C.-C."/>
            <person name="Minogue T.D."/>
            <person name="Munk C."/>
            <person name="Palacios G.F."/>
            <person name="Redden C.L."/>
            <person name="Rosenzweig C.N."/>
            <person name="Scholz M.B."/>
            <person name="Teshima H."/>
            <person name="Xu Y."/>
        </authorList>
    </citation>
    <scope>NUCLEOTIDE SEQUENCE [LARGE SCALE GENOMIC DNA]</scope>
    <source>
        <strain evidence="2 3">8244</strain>
    </source>
</reference>